<keyword evidence="2" id="KW-1185">Reference proteome</keyword>
<dbReference type="Proteomes" id="UP000649955">
    <property type="component" value="Unassembled WGS sequence"/>
</dbReference>
<dbReference type="RefSeq" id="WP_191306961.1">
    <property type="nucleotide sequence ID" value="NZ_BNAW01000003.1"/>
</dbReference>
<dbReference type="EMBL" id="BNAW01000003">
    <property type="protein sequence ID" value="GHF98383.1"/>
    <property type="molecule type" value="Genomic_DNA"/>
</dbReference>
<evidence type="ECO:0000313" key="1">
    <source>
        <dbReference type="EMBL" id="GHF98383.1"/>
    </source>
</evidence>
<comment type="caution">
    <text evidence="1">The sequence shown here is derived from an EMBL/GenBank/DDBJ whole genome shotgun (WGS) entry which is preliminary data.</text>
</comment>
<evidence type="ECO:0000313" key="2">
    <source>
        <dbReference type="Proteomes" id="UP000649955"/>
    </source>
</evidence>
<protein>
    <submittedName>
        <fullName evidence="1">Uncharacterized protein</fullName>
    </submittedName>
</protein>
<gene>
    <name evidence="1" type="ORF">GCM10017567_11350</name>
</gene>
<proteinExistence type="predicted"/>
<reference evidence="2" key="1">
    <citation type="journal article" date="2019" name="Int. J. Syst. Evol. Microbiol.">
        <title>The Global Catalogue of Microorganisms (GCM) 10K type strain sequencing project: providing services to taxonomists for standard genome sequencing and annotation.</title>
        <authorList>
            <consortium name="The Broad Institute Genomics Platform"/>
            <consortium name="The Broad Institute Genome Sequencing Center for Infectious Disease"/>
            <person name="Wu L."/>
            <person name="Ma J."/>
        </authorList>
    </citation>
    <scope>NUCLEOTIDE SEQUENCE [LARGE SCALE GENOMIC DNA]</scope>
    <source>
        <strain evidence="2">CGMCC 4.7680</strain>
    </source>
</reference>
<organism evidence="1 2">
    <name type="scientific">Amycolatopsis bullii</name>
    <dbReference type="NCBI Taxonomy" id="941987"/>
    <lineage>
        <taxon>Bacteria</taxon>
        <taxon>Bacillati</taxon>
        <taxon>Actinomycetota</taxon>
        <taxon>Actinomycetes</taxon>
        <taxon>Pseudonocardiales</taxon>
        <taxon>Pseudonocardiaceae</taxon>
        <taxon>Amycolatopsis</taxon>
    </lineage>
</organism>
<sequence>MPSTNTGQPVARNALDHSLHVIVEDILRSDHYGSMLTDLVADHRGRTGNYHIDKLVR</sequence>
<accession>A0ABQ3K1T2</accession>
<name>A0ABQ3K1T2_9PSEU</name>